<evidence type="ECO:0000313" key="2">
    <source>
        <dbReference type="Proteomes" id="UP001172680"/>
    </source>
</evidence>
<comment type="caution">
    <text evidence="1">The sequence shown here is derived from an EMBL/GenBank/DDBJ whole genome shotgun (WGS) entry which is preliminary data.</text>
</comment>
<gene>
    <name evidence="1" type="ORF">H2199_009171</name>
</gene>
<name>A0ACC2YFD9_9PEZI</name>
<organism evidence="1 2">
    <name type="scientific">Coniosporium tulheliwenetii</name>
    <dbReference type="NCBI Taxonomy" id="3383036"/>
    <lineage>
        <taxon>Eukaryota</taxon>
        <taxon>Fungi</taxon>
        <taxon>Dikarya</taxon>
        <taxon>Ascomycota</taxon>
        <taxon>Pezizomycotina</taxon>
        <taxon>Dothideomycetes</taxon>
        <taxon>Dothideomycetes incertae sedis</taxon>
        <taxon>Coniosporium</taxon>
    </lineage>
</organism>
<proteinExistence type="predicted"/>
<reference evidence="1" key="1">
    <citation type="submission" date="2022-10" db="EMBL/GenBank/DDBJ databases">
        <title>Culturing micro-colonial fungi from biological soil crusts in the Mojave desert and describing Neophaeococcomyces mojavensis, and introducing the new genera and species Taxawa tesnikishii.</title>
        <authorList>
            <person name="Kurbessoian T."/>
            <person name="Stajich J.E."/>
        </authorList>
    </citation>
    <scope>NUCLEOTIDE SEQUENCE</scope>
    <source>
        <strain evidence="1">JES_115</strain>
    </source>
</reference>
<dbReference type="EMBL" id="JAPDRP010000039">
    <property type="protein sequence ID" value="KAJ9633922.1"/>
    <property type="molecule type" value="Genomic_DNA"/>
</dbReference>
<sequence>MRPSTLLTAARAVGTFATPMLRHEPVTEYPYVTVTRYVTDGVPALAATTAAAPAVTAPGARGYWTCWSRKSKSSSTSPFVEVSAPTSAQEPTSVVVPITSETPVATEAPAPSEAPSTFQPPASAPAPSTGRPTGYADLVLRHHNVHRANHSAPALVWNETLASIARDIGNTCLYKHNTTAGGGGYGQNIAAGVQENNISAVITELFYNGEVNRFEGEYGKVDPDMSDFHGWGHFSQIVWKETTQVGCATVDCPNGLGGAGSGVAPYYTVCNYLMPGGDPGNWKGQYAKNVGRSLNHPTVYWDY</sequence>
<evidence type="ECO:0000313" key="1">
    <source>
        <dbReference type="EMBL" id="KAJ9633922.1"/>
    </source>
</evidence>
<protein>
    <submittedName>
        <fullName evidence="1">Uncharacterized protein</fullName>
    </submittedName>
</protein>
<accession>A0ACC2YFD9</accession>
<keyword evidence="2" id="KW-1185">Reference proteome</keyword>
<dbReference type="Proteomes" id="UP001172680">
    <property type="component" value="Unassembled WGS sequence"/>
</dbReference>